<dbReference type="AlphaFoldDB" id="A0AAE0YYC5"/>
<feature type="region of interest" description="Disordered" evidence="1">
    <location>
        <begin position="57"/>
        <end position="83"/>
    </location>
</feature>
<evidence type="ECO:0000313" key="3">
    <source>
        <dbReference type="Proteomes" id="UP001283361"/>
    </source>
</evidence>
<reference evidence="2" key="1">
    <citation type="journal article" date="2023" name="G3 (Bethesda)">
        <title>A reference genome for the long-term kleptoplast-retaining sea slug Elysia crispata morphotype clarki.</title>
        <authorList>
            <person name="Eastman K.E."/>
            <person name="Pendleton A.L."/>
            <person name="Shaikh M.A."/>
            <person name="Suttiyut T."/>
            <person name="Ogas R."/>
            <person name="Tomko P."/>
            <person name="Gavelis G."/>
            <person name="Widhalm J.R."/>
            <person name="Wisecaver J.H."/>
        </authorList>
    </citation>
    <scope>NUCLEOTIDE SEQUENCE</scope>
    <source>
        <strain evidence="2">ECLA1</strain>
    </source>
</reference>
<proteinExistence type="predicted"/>
<dbReference type="Proteomes" id="UP001283361">
    <property type="component" value="Unassembled WGS sequence"/>
</dbReference>
<evidence type="ECO:0000313" key="2">
    <source>
        <dbReference type="EMBL" id="KAK3758901.1"/>
    </source>
</evidence>
<dbReference type="EMBL" id="JAWDGP010005190">
    <property type="protein sequence ID" value="KAK3758901.1"/>
    <property type="molecule type" value="Genomic_DNA"/>
</dbReference>
<organism evidence="2 3">
    <name type="scientific">Elysia crispata</name>
    <name type="common">lettuce slug</name>
    <dbReference type="NCBI Taxonomy" id="231223"/>
    <lineage>
        <taxon>Eukaryota</taxon>
        <taxon>Metazoa</taxon>
        <taxon>Spiralia</taxon>
        <taxon>Lophotrochozoa</taxon>
        <taxon>Mollusca</taxon>
        <taxon>Gastropoda</taxon>
        <taxon>Heterobranchia</taxon>
        <taxon>Euthyneura</taxon>
        <taxon>Panpulmonata</taxon>
        <taxon>Sacoglossa</taxon>
        <taxon>Placobranchoidea</taxon>
        <taxon>Plakobranchidae</taxon>
        <taxon>Elysia</taxon>
    </lineage>
</organism>
<evidence type="ECO:0000256" key="1">
    <source>
        <dbReference type="SAM" id="MobiDB-lite"/>
    </source>
</evidence>
<accession>A0AAE0YYC5</accession>
<feature type="compositionally biased region" description="Polar residues" evidence="1">
    <location>
        <begin position="65"/>
        <end position="83"/>
    </location>
</feature>
<protein>
    <submittedName>
        <fullName evidence="2">Uncharacterized protein</fullName>
    </submittedName>
</protein>
<keyword evidence="3" id="KW-1185">Reference proteome</keyword>
<sequence length="83" mass="9312">MVFLQSRANLSIMEKLKVLYEKQISNNNRKTKPAYITVQVLNREALGTRGRVIQDFVSGQPGIGPTQSRANPEQQLQPGLCNQ</sequence>
<name>A0AAE0YYC5_9GAST</name>
<gene>
    <name evidence="2" type="ORF">RRG08_033161</name>
</gene>
<comment type="caution">
    <text evidence="2">The sequence shown here is derived from an EMBL/GenBank/DDBJ whole genome shotgun (WGS) entry which is preliminary data.</text>
</comment>